<dbReference type="PANTHER" id="PTHR30618:SF0">
    <property type="entry name" value="PURINE-URACIL PERMEASE NCS1"/>
    <property type="match status" value="1"/>
</dbReference>
<dbReference type="InterPro" id="IPR045225">
    <property type="entry name" value="Uracil/uridine/allantoin_perm"/>
</dbReference>
<evidence type="ECO:0000313" key="7">
    <source>
        <dbReference type="EMBL" id="TFE41278.1"/>
    </source>
</evidence>
<dbReference type="GO" id="GO:0015205">
    <property type="term" value="F:nucleobase transmembrane transporter activity"/>
    <property type="evidence" value="ECO:0007669"/>
    <property type="project" value="TreeGrafter"/>
</dbReference>
<evidence type="ECO:0000256" key="4">
    <source>
        <dbReference type="ARBA" id="ARBA00022989"/>
    </source>
</evidence>
<feature type="transmembrane region" description="Helical" evidence="6">
    <location>
        <begin position="32"/>
        <end position="52"/>
    </location>
</feature>
<feature type="transmembrane region" description="Helical" evidence="6">
    <location>
        <begin position="153"/>
        <end position="170"/>
    </location>
</feature>
<comment type="similarity">
    <text evidence="2">Belongs to the purine-cytosine permease (2.A.39) family.</text>
</comment>
<dbReference type="PANTHER" id="PTHR30618">
    <property type="entry name" value="NCS1 FAMILY PURINE/PYRIMIDINE TRANSPORTER"/>
    <property type="match status" value="1"/>
</dbReference>
<dbReference type="Proteomes" id="UP000297385">
    <property type="component" value="Unassembled WGS sequence"/>
</dbReference>
<feature type="transmembrane region" description="Helical" evidence="6">
    <location>
        <begin position="229"/>
        <end position="248"/>
    </location>
</feature>
<keyword evidence="3 6" id="KW-0812">Transmembrane</keyword>
<dbReference type="GO" id="GO:0005886">
    <property type="term" value="C:plasma membrane"/>
    <property type="evidence" value="ECO:0007669"/>
    <property type="project" value="TreeGrafter"/>
</dbReference>
<feature type="transmembrane region" description="Helical" evidence="6">
    <location>
        <begin position="111"/>
        <end position="133"/>
    </location>
</feature>
<dbReference type="NCBIfam" id="TIGR00800">
    <property type="entry name" value="ncs1"/>
    <property type="match status" value="1"/>
</dbReference>
<evidence type="ECO:0000313" key="8">
    <source>
        <dbReference type="Proteomes" id="UP000297385"/>
    </source>
</evidence>
<dbReference type="CDD" id="cd11485">
    <property type="entry name" value="SLC-NCS1sbd_YbbW-like"/>
    <property type="match status" value="1"/>
</dbReference>
<keyword evidence="4 6" id="KW-1133">Transmembrane helix</keyword>
<dbReference type="InterPro" id="IPR001248">
    <property type="entry name" value="Pur-cyt_permease"/>
</dbReference>
<gene>
    <name evidence="7" type="ORF">E2553_31890</name>
</gene>
<comment type="caution">
    <text evidence="7">The sequence shown here is derived from an EMBL/GenBank/DDBJ whole genome shotgun (WGS) entry which is preliminary data.</text>
</comment>
<comment type="subcellular location">
    <subcellularLocation>
        <location evidence="1">Membrane</location>
        <topology evidence="1">Multi-pass membrane protein</topology>
    </subcellularLocation>
</comment>
<proteinExistence type="inferred from homology"/>
<feature type="transmembrane region" description="Helical" evidence="6">
    <location>
        <begin position="425"/>
        <end position="448"/>
    </location>
</feature>
<reference evidence="7 8" key="1">
    <citation type="submission" date="2019-03" db="EMBL/GenBank/DDBJ databases">
        <title>Complete Genome Sequence of Paraburkholderia dipogonis ICMP 19430T, a Nitrogen-fixing Symbiont of the South African Invasive Legume Dipogon lignosus in New Zealand.</title>
        <authorList>
            <person name="De Meyer S.E."/>
        </authorList>
    </citation>
    <scope>NUCLEOTIDE SEQUENCE [LARGE SCALE GENOMIC DNA]</scope>
    <source>
        <strain evidence="7 8">ICMP 19430</strain>
    </source>
</reference>
<evidence type="ECO:0000256" key="1">
    <source>
        <dbReference type="ARBA" id="ARBA00004141"/>
    </source>
</evidence>
<dbReference type="InterPro" id="IPR012681">
    <property type="entry name" value="NCS1"/>
</dbReference>
<feature type="transmembrane region" description="Helical" evidence="6">
    <location>
        <begin position="374"/>
        <end position="394"/>
    </location>
</feature>
<feature type="transmembrane region" description="Helical" evidence="6">
    <location>
        <begin position="269"/>
        <end position="296"/>
    </location>
</feature>
<sequence>MSNTTNERSDLWNEDIAPTSVAQRSWRWRHYAALWTGMVMCIPCYILASGLIEQGMSALQAVGLVLLGNAIVLIPMLLIGHSGAKYGVPFAVMVRSSFGTRGSKLPALLRALVACGWFGIQCWVGGSAIYAIGNILFHGALAGPVIESLGIDLAHLICFLMFWAMHLYFISRGPESIRWIETVTAPVKIIIVLALLWWAYDRAGGFGPILSAPSQFVQGGRKAGQFWSVFWPSITAMIGFWSTLALNIPDFTRFAKSQRDQCLGQAIGLPLPMAGLAFIGVAVTSATVTIYGKAIWDPVDLAGRLQGIAVAIGLAIITLDTLCVNLAANTVGPAYDFAAIFPRYLNFSGGGYLTAVIGVLLMPWKLIASTQGFIFTWLIGYSALLGPVLGIMLADYWIIRRNHIDVADLFKENGRYSFKNGWNPAALIALVISVLPNLPGFLAVAFPVSFSWVPAGFREIYNYAWFVGVFLAIAIYTSLMHPAVQRTAKKLDIEGA</sequence>
<name>A0A4Y8MV55_9BURK</name>
<protein>
    <submittedName>
        <fullName evidence="7">Nitrate reductase</fullName>
    </submittedName>
</protein>
<feature type="transmembrane region" description="Helical" evidence="6">
    <location>
        <begin position="182"/>
        <end position="200"/>
    </location>
</feature>
<keyword evidence="5 6" id="KW-0472">Membrane</keyword>
<dbReference type="Gene3D" id="1.10.4160.10">
    <property type="entry name" value="Hydantoin permease"/>
    <property type="match status" value="1"/>
</dbReference>
<evidence type="ECO:0000256" key="2">
    <source>
        <dbReference type="ARBA" id="ARBA00008974"/>
    </source>
</evidence>
<feature type="transmembrane region" description="Helical" evidence="6">
    <location>
        <begin position="344"/>
        <end position="362"/>
    </location>
</feature>
<evidence type="ECO:0000256" key="5">
    <source>
        <dbReference type="ARBA" id="ARBA00023136"/>
    </source>
</evidence>
<evidence type="ECO:0000256" key="6">
    <source>
        <dbReference type="SAM" id="Phobius"/>
    </source>
</evidence>
<feature type="transmembrane region" description="Helical" evidence="6">
    <location>
        <begin position="308"/>
        <end position="332"/>
    </location>
</feature>
<dbReference type="AlphaFoldDB" id="A0A4Y8MV55"/>
<dbReference type="Pfam" id="PF02133">
    <property type="entry name" value="Transp_cyt_pur"/>
    <property type="match status" value="1"/>
</dbReference>
<accession>A0A4Y8MV55</accession>
<feature type="transmembrane region" description="Helical" evidence="6">
    <location>
        <begin position="58"/>
        <end position="79"/>
    </location>
</feature>
<evidence type="ECO:0000256" key="3">
    <source>
        <dbReference type="ARBA" id="ARBA00022692"/>
    </source>
</evidence>
<feature type="transmembrane region" description="Helical" evidence="6">
    <location>
        <begin position="460"/>
        <end position="479"/>
    </location>
</feature>
<dbReference type="EMBL" id="SNVI01000002">
    <property type="protein sequence ID" value="TFE41278.1"/>
    <property type="molecule type" value="Genomic_DNA"/>
</dbReference>
<organism evidence="7 8">
    <name type="scientific">Paraburkholderia dipogonis</name>
    <dbReference type="NCBI Taxonomy" id="1211383"/>
    <lineage>
        <taxon>Bacteria</taxon>
        <taxon>Pseudomonadati</taxon>
        <taxon>Pseudomonadota</taxon>
        <taxon>Betaproteobacteria</taxon>
        <taxon>Burkholderiales</taxon>
        <taxon>Burkholderiaceae</taxon>
        <taxon>Paraburkholderia</taxon>
    </lineage>
</organism>
<dbReference type="RefSeq" id="WP_134464177.1">
    <property type="nucleotide sequence ID" value="NZ_JBHMFL010000166.1"/>
</dbReference>
<dbReference type="GeneID" id="97309151"/>